<dbReference type="AlphaFoldDB" id="A0A4R3QD92"/>
<comment type="caution">
    <text evidence="1">The sequence shown here is derived from an EMBL/GenBank/DDBJ whole genome shotgun (WGS) entry which is preliminary data.</text>
</comment>
<dbReference type="RefSeq" id="WP_132559119.1">
    <property type="nucleotide sequence ID" value="NZ_SMBH01000002.1"/>
</dbReference>
<dbReference type="Proteomes" id="UP000294576">
    <property type="component" value="Unassembled WGS sequence"/>
</dbReference>
<name>A0A4R3QD92_RHISU</name>
<gene>
    <name evidence="1" type="ORF">EV132_10231</name>
</gene>
<protein>
    <submittedName>
        <fullName evidence="1">Uncharacterized protein</fullName>
    </submittedName>
</protein>
<organism evidence="1 2">
    <name type="scientific">Rhizobium sullae</name>
    <name type="common">Rhizobium hedysari</name>
    <dbReference type="NCBI Taxonomy" id="50338"/>
    <lineage>
        <taxon>Bacteria</taxon>
        <taxon>Pseudomonadati</taxon>
        <taxon>Pseudomonadota</taxon>
        <taxon>Alphaproteobacteria</taxon>
        <taxon>Hyphomicrobiales</taxon>
        <taxon>Rhizobiaceae</taxon>
        <taxon>Rhizobium/Agrobacterium group</taxon>
        <taxon>Rhizobium</taxon>
    </lineage>
</organism>
<evidence type="ECO:0000313" key="2">
    <source>
        <dbReference type="Proteomes" id="UP000294576"/>
    </source>
</evidence>
<evidence type="ECO:0000313" key="1">
    <source>
        <dbReference type="EMBL" id="TCU18804.1"/>
    </source>
</evidence>
<reference evidence="1 2" key="1">
    <citation type="submission" date="2019-03" db="EMBL/GenBank/DDBJ databases">
        <title>Genomic Encyclopedia of Type Strains, Phase IV (KMG-V): Genome sequencing to study the core and pangenomes of soil and plant-associated prokaryotes.</title>
        <authorList>
            <person name="Whitman W."/>
        </authorList>
    </citation>
    <scope>NUCLEOTIDE SEQUENCE [LARGE SCALE GENOMIC DNA]</scope>
    <source>
        <strain evidence="1 2">Hc14</strain>
    </source>
</reference>
<sequence length="60" mass="6692">MVTTVGEIKKAMAILADIIETSPHGEKYWPIFERLERELAVKVNRAERLAAAKAAVNDII</sequence>
<accession>A0A4R3QD92</accession>
<dbReference type="EMBL" id="SMBH01000002">
    <property type="protein sequence ID" value="TCU18804.1"/>
    <property type="molecule type" value="Genomic_DNA"/>
</dbReference>
<proteinExistence type="predicted"/>